<dbReference type="PANTHER" id="PTHR21373:SF0">
    <property type="entry name" value="N-ALPHA-ACETYLTRANSFERASE 35, NATC AUXILIARY SUBUNIT"/>
    <property type="match status" value="1"/>
</dbReference>
<evidence type="ECO:0000313" key="3">
    <source>
        <dbReference type="EMBL" id="KAF7532013.1"/>
    </source>
</evidence>
<reference evidence="3" key="1">
    <citation type="submission" date="2020-03" db="EMBL/GenBank/DDBJ databases">
        <title>Draft Genome Sequence of Cylindrodendrum hubeiense.</title>
        <authorList>
            <person name="Buettner E."/>
            <person name="Kellner H."/>
        </authorList>
    </citation>
    <scope>NUCLEOTIDE SEQUENCE</scope>
    <source>
        <strain evidence="3">IHI 201604</strain>
    </source>
</reference>
<feature type="domain" description="NAA35-like N-terminal" evidence="2">
    <location>
        <begin position="140"/>
        <end position="204"/>
    </location>
</feature>
<dbReference type="InterPro" id="IPR036742">
    <property type="entry name" value="ATP_synth_F1_esu_sf_mt"/>
</dbReference>
<comment type="caution">
    <text evidence="3">The sequence shown here is derived from an EMBL/GenBank/DDBJ whole genome shotgun (WGS) entry which is preliminary data.</text>
</comment>
<protein>
    <recommendedName>
        <fullName evidence="2">NAA35-like N-terminal domain-containing protein</fullName>
    </recommendedName>
</protein>
<dbReference type="GO" id="GO:0045259">
    <property type="term" value="C:proton-transporting ATP synthase complex"/>
    <property type="evidence" value="ECO:0007669"/>
    <property type="project" value="InterPro"/>
</dbReference>
<dbReference type="InterPro" id="IPR007244">
    <property type="entry name" value="Naa35_N"/>
</dbReference>
<sequence length="217" mass="23921">MTAAWKAAGLTYNRYLAVAARVVRRSLKEEQRLAVERRGEMDLRFSRWENGKQGEAKGTWMVRDKANLSEIECGESLPETFEMADFGIGVPDEIARLSLGHEADFPPPPPPPPLVDTKSSGLITVDITAKFAEAVQTLAPGELVKDGFFTLFESVAALEIMDPKMDSGCVQSEEDLEELYDVARPLLPEQVLGIIDQLLCHEVSMPSSEVGAESHPY</sequence>
<dbReference type="GO" id="GO:0005743">
    <property type="term" value="C:mitochondrial inner membrane"/>
    <property type="evidence" value="ECO:0007669"/>
    <property type="project" value="InterPro"/>
</dbReference>
<keyword evidence="4" id="KW-1185">Reference proteome</keyword>
<dbReference type="EMBL" id="JAANBB010000934">
    <property type="protein sequence ID" value="KAF7532013.1"/>
    <property type="molecule type" value="Genomic_DNA"/>
</dbReference>
<dbReference type="CDD" id="cd12153">
    <property type="entry name" value="F1-ATPase_epsilon"/>
    <property type="match status" value="1"/>
</dbReference>
<evidence type="ECO:0000259" key="2">
    <source>
        <dbReference type="Pfam" id="PF04112"/>
    </source>
</evidence>
<dbReference type="Proteomes" id="UP000722485">
    <property type="component" value="Unassembled WGS sequence"/>
</dbReference>
<dbReference type="Pfam" id="PF04627">
    <property type="entry name" value="ATP-synt_Eps"/>
    <property type="match status" value="1"/>
</dbReference>
<dbReference type="GO" id="GO:0031417">
    <property type="term" value="C:NatC complex"/>
    <property type="evidence" value="ECO:0007669"/>
    <property type="project" value="InterPro"/>
</dbReference>
<dbReference type="SUPFAM" id="SSF48690">
    <property type="entry name" value="Epsilon subunit of mitochondrial F1F0-ATP synthase"/>
    <property type="match status" value="1"/>
</dbReference>
<dbReference type="AlphaFoldDB" id="A0A9P5L4E0"/>
<evidence type="ECO:0000313" key="4">
    <source>
        <dbReference type="Proteomes" id="UP000722485"/>
    </source>
</evidence>
<dbReference type="OrthoDB" id="269124at2759"/>
<dbReference type="Gene3D" id="1.10.1620.20">
    <property type="entry name" value="ATP synthase, F1 complex, epsilon subunit superfamily, mitochondrial"/>
    <property type="match status" value="1"/>
</dbReference>
<dbReference type="InterPro" id="IPR006721">
    <property type="entry name" value="ATP_synth_F1_esu_mt"/>
</dbReference>
<dbReference type="FunFam" id="1.10.1620.20:FF:000003">
    <property type="entry name" value="Mitochondrial ATP synthase epsilon chain domain-containing protein"/>
    <property type="match status" value="1"/>
</dbReference>
<comment type="similarity">
    <text evidence="1">Belongs to the eukaryotic ATPase epsilon family.</text>
</comment>
<organism evidence="3 4">
    <name type="scientific">Cylindrodendrum hubeiense</name>
    <dbReference type="NCBI Taxonomy" id="595255"/>
    <lineage>
        <taxon>Eukaryota</taxon>
        <taxon>Fungi</taxon>
        <taxon>Dikarya</taxon>
        <taxon>Ascomycota</taxon>
        <taxon>Pezizomycotina</taxon>
        <taxon>Sordariomycetes</taxon>
        <taxon>Hypocreomycetidae</taxon>
        <taxon>Hypocreales</taxon>
        <taxon>Nectriaceae</taxon>
        <taxon>Cylindrodendrum</taxon>
    </lineage>
</organism>
<dbReference type="GO" id="GO:0046933">
    <property type="term" value="F:proton-transporting ATP synthase activity, rotational mechanism"/>
    <property type="evidence" value="ECO:0007669"/>
    <property type="project" value="InterPro"/>
</dbReference>
<proteinExistence type="inferred from homology"/>
<accession>A0A9P5L4E0</accession>
<dbReference type="InterPro" id="IPR057983">
    <property type="entry name" value="NAA35-like_N"/>
</dbReference>
<dbReference type="Pfam" id="PF04112">
    <property type="entry name" value="Mak10"/>
    <property type="match status" value="1"/>
</dbReference>
<name>A0A9P5L4E0_9HYPO</name>
<evidence type="ECO:0000256" key="1">
    <source>
        <dbReference type="ARBA" id="ARBA00009502"/>
    </source>
</evidence>
<dbReference type="PANTHER" id="PTHR21373">
    <property type="entry name" value="GLUCOSE REPRESSIBLE PROTEIN MAK10"/>
    <property type="match status" value="1"/>
</dbReference>
<gene>
    <name evidence="3" type="ORF">G7Z17_g13685</name>
</gene>